<sequence length="254" mass="28820">MEKWDAEETLAPDYNVAPTKNVYAVLERPERDSDDPRPVRQLRALRWGLVPSWAKNPDLGVKMINARAETVHEKPAYRRAFASRRCLLPADGYFEWLTFKGERQLEEQGRKKRPRKQPYFVTPADGSVFAMAGLFEFWRDKTLPDEDPRAWWVTCTVVTTEAETTELAGGPAGESGPHTLAEIHPRMPLMLTPDRWDAWLDPASKDPEALRELLRPPPAGLLRAFPVSTKVSDVRNGGAELVEEITAPEEETLF</sequence>
<dbReference type="PANTHER" id="PTHR13604:SF0">
    <property type="entry name" value="ABASIC SITE PROCESSING PROTEIN HMCES"/>
    <property type="match status" value="1"/>
</dbReference>
<dbReference type="PANTHER" id="PTHR13604">
    <property type="entry name" value="DC12-RELATED"/>
    <property type="match status" value="1"/>
</dbReference>
<dbReference type="SUPFAM" id="SSF143081">
    <property type="entry name" value="BB1717-like"/>
    <property type="match status" value="1"/>
</dbReference>
<accession>A0ABN1ZM69</accession>
<evidence type="ECO:0000256" key="4">
    <source>
        <dbReference type="ARBA" id="ARBA00022801"/>
    </source>
</evidence>
<evidence type="ECO:0000256" key="5">
    <source>
        <dbReference type="ARBA" id="ARBA00023124"/>
    </source>
</evidence>
<evidence type="ECO:0000256" key="3">
    <source>
        <dbReference type="ARBA" id="ARBA00022763"/>
    </source>
</evidence>
<dbReference type="Gene3D" id="3.90.1680.10">
    <property type="entry name" value="SOS response associated peptidase-like"/>
    <property type="match status" value="1"/>
</dbReference>
<dbReference type="Pfam" id="PF02586">
    <property type="entry name" value="SRAP"/>
    <property type="match status" value="1"/>
</dbReference>
<evidence type="ECO:0000256" key="2">
    <source>
        <dbReference type="ARBA" id="ARBA00022670"/>
    </source>
</evidence>
<keyword evidence="2 8" id="KW-0645">Protease</keyword>
<evidence type="ECO:0000313" key="10">
    <source>
        <dbReference type="Proteomes" id="UP001500443"/>
    </source>
</evidence>
<name>A0ABN1ZM69_9ACTN</name>
<proteinExistence type="inferred from homology"/>
<keyword evidence="4 8" id="KW-0378">Hydrolase</keyword>
<keyword evidence="5" id="KW-0190">Covalent protein-DNA linkage</keyword>
<dbReference type="Proteomes" id="UP001500443">
    <property type="component" value="Unassembled WGS sequence"/>
</dbReference>
<gene>
    <name evidence="9" type="ORF">GCM10009802_57070</name>
</gene>
<dbReference type="EC" id="3.4.-.-" evidence="8"/>
<evidence type="ECO:0000256" key="6">
    <source>
        <dbReference type="ARBA" id="ARBA00023125"/>
    </source>
</evidence>
<evidence type="ECO:0000256" key="7">
    <source>
        <dbReference type="ARBA" id="ARBA00023239"/>
    </source>
</evidence>
<organism evidence="9 10">
    <name type="scientific">Streptomyces synnematoformans</name>
    <dbReference type="NCBI Taxonomy" id="415721"/>
    <lineage>
        <taxon>Bacteria</taxon>
        <taxon>Bacillati</taxon>
        <taxon>Actinomycetota</taxon>
        <taxon>Actinomycetes</taxon>
        <taxon>Kitasatosporales</taxon>
        <taxon>Streptomycetaceae</taxon>
        <taxon>Streptomyces</taxon>
    </lineage>
</organism>
<protein>
    <recommendedName>
        <fullName evidence="8">Abasic site processing protein</fullName>
        <ecNumber evidence="8">3.4.-.-</ecNumber>
    </recommendedName>
</protein>
<comment type="caution">
    <text evidence="9">The sequence shown here is derived from an EMBL/GenBank/DDBJ whole genome shotgun (WGS) entry which is preliminary data.</text>
</comment>
<keyword evidence="6" id="KW-0238">DNA-binding</keyword>
<reference evidence="9 10" key="1">
    <citation type="journal article" date="2019" name="Int. J. Syst. Evol. Microbiol.">
        <title>The Global Catalogue of Microorganisms (GCM) 10K type strain sequencing project: providing services to taxonomists for standard genome sequencing and annotation.</title>
        <authorList>
            <consortium name="The Broad Institute Genomics Platform"/>
            <consortium name="The Broad Institute Genome Sequencing Center for Infectious Disease"/>
            <person name="Wu L."/>
            <person name="Ma J."/>
        </authorList>
    </citation>
    <scope>NUCLEOTIDE SEQUENCE [LARGE SCALE GENOMIC DNA]</scope>
    <source>
        <strain evidence="9 10">JCM 15481</strain>
    </source>
</reference>
<keyword evidence="3" id="KW-0227">DNA damage</keyword>
<comment type="similarity">
    <text evidence="1 8">Belongs to the SOS response-associated peptidase family.</text>
</comment>
<evidence type="ECO:0000313" key="9">
    <source>
        <dbReference type="EMBL" id="GAA1501046.1"/>
    </source>
</evidence>
<keyword evidence="10" id="KW-1185">Reference proteome</keyword>
<dbReference type="InterPro" id="IPR036590">
    <property type="entry name" value="SRAP-like"/>
</dbReference>
<dbReference type="InterPro" id="IPR003738">
    <property type="entry name" value="SRAP"/>
</dbReference>
<keyword evidence="7" id="KW-0456">Lyase</keyword>
<evidence type="ECO:0000256" key="8">
    <source>
        <dbReference type="RuleBase" id="RU364100"/>
    </source>
</evidence>
<dbReference type="EMBL" id="BAAAPF010000294">
    <property type="protein sequence ID" value="GAA1501046.1"/>
    <property type="molecule type" value="Genomic_DNA"/>
</dbReference>
<evidence type="ECO:0000256" key="1">
    <source>
        <dbReference type="ARBA" id="ARBA00008136"/>
    </source>
</evidence>